<dbReference type="EMBL" id="FORX01000009">
    <property type="protein sequence ID" value="SFJ88597.1"/>
    <property type="molecule type" value="Genomic_DNA"/>
</dbReference>
<reference evidence="2" key="1">
    <citation type="submission" date="2016-10" db="EMBL/GenBank/DDBJ databases">
        <authorList>
            <person name="Varghese N."/>
            <person name="Submissions S."/>
        </authorList>
    </citation>
    <scope>NUCLEOTIDE SEQUENCE [LARGE SCALE GENOMIC DNA]</scope>
    <source>
        <strain evidence="2">DSM 5918</strain>
    </source>
</reference>
<gene>
    <name evidence="1" type="ORF">SAMN04488082_1095</name>
</gene>
<protein>
    <submittedName>
        <fullName evidence="1">Uncharacterized protein</fullName>
    </submittedName>
</protein>
<accession>A0A1I3V338</accession>
<keyword evidence="2" id="KW-1185">Reference proteome</keyword>
<organism evidence="1 2">
    <name type="scientific">Desulfomicrobium apsheronum</name>
    <dbReference type="NCBI Taxonomy" id="52560"/>
    <lineage>
        <taxon>Bacteria</taxon>
        <taxon>Pseudomonadati</taxon>
        <taxon>Thermodesulfobacteriota</taxon>
        <taxon>Desulfovibrionia</taxon>
        <taxon>Desulfovibrionales</taxon>
        <taxon>Desulfomicrobiaceae</taxon>
        <taxon>Desulfomicrobium</taxon>
    </lineage>
</organism>
<dbReference type="STRING" id="52560.SAMN04488082_1095"/>
<proteinExistence type="predicted"/>
<dbReference type="AlphaFoldDB" id="A0A1I3V338"/>
<name>A0A1I3V338_9BACT</name>
<sequence>MMLTPADVAVLGQDMPVALKTWMIPPGTVVSKIIERKNMRIGLVYFPVLATPETAPSVADMEAVRKEALTMRSAVDVIIGISPWGAQAEQAFLDKFNGTSEPLDVLLGGGLGPGNRGILAPDSATAWVRPFPKGKYVSLVRLENIMSRQSESARNHEPEVRFDVVILDEKIPVDLAMDNLLTPARVGN</sequence>
<dbReference type="Proteomes" id="UP000198635">
    <property type="component" value="Unassembled WGS sequence"/>
</dbReference>
<evidence type="ECO:0000313" key="2">
    <source>
        <dbReference type="Proteomes" id="UP000198635"/>
    </source>
</evidence>
<evidence type="ECO:0000313" key="1">
    <source>
        <dbReference type="EMBL" id="SFJ88597.1"/>
    </source>
</evidence>